<dbReference type="Pfam" id="PF12645">
    <property type="entry name" value="HTH_16"/>
    <property type="match status" value="1"/>
</dbReference>
<dbReference type="AlphaFoldDB" id="H3SNR3"/>
<feature type="domain" description="Helix-turn-helix conjugative transposon-like" evidence="1">
    <location>
        <begin position="17"/>
        <end position="68"/>
    </location>
</feature>
<proteinExistence type="predicted"/>
<dbReference type="PATRIC" id="fig|1131935.3.peg.5409"/>
<accession>H3SNR3</accession>
<dbReference type="EMBL" id="AHKH01000148">
    <property type="protein sequence ID" value="EHQ59289.1"/>
    <property type="molecule type" value="Genomic_DNA"/>
</dbReference>
<dbReference type="RefSeq" id="WP_006679688.1">
    <property type="nucleotide sequence ID" value="NZ_AHKH01000148.1"/>
</dbReference>
<protein>
    <recommendedName>
        <fullName evidence="1">Helix-turn-helix conjugative transposon-like domain-containing protein</fullName>
    </recommendedName>
</protein>
<comment type="caution">
    <text evidence="2">The sequence shown here is derived from an EMBL/GenBank/DDBJ whole genome shotgun (WGS) entry which is preliminary data.</text>
</comment>
<reference evidence="2 3" key="1">
    <citation type="journal article" date="2012" name="J. Bacteriol.">
        <title>Genome Sequence of the Pattern-Forming Social Bacterium Paenibacillus dendritiformis C454 Chiral Morphotype.</title>
        <authorList>
            <person name="Sirota-Madi A."/>
            <person name="Olender T."/>
            <person name="Helman Y."/>
            <person name="Brainis I."/>
            <person name="Finkelshtein A."/>
            <person name="Roth D."/>
            <person name="Hagai E."/>
            <person name="Leshkowitz D."/>
            <person name="Brodsky L."/>
            <person name="Galatenko V."/>
            <person name="Nikolaev V."/>
            <person name="Gutnick D.L."/>
            <person name="Lancet D."/>
            <person name="Ben-Jacob E."/>
        </authorList>
    </citation>
    <scope>NUCLEOTIDE SEQUENCE [LARGE SCALE GENOMIC DNA]</scope>
    <source>
        <strain evidence="2 3">C454</strain>
    </source>
</reference>
<organism evidence="2 3">
    <name type="scientific">Paenibacillus dendritiformis C454</name>
    <dbReference type="NCBI Taxonomy" id="1131935"/>
    <lineage>
        <taxon>Bacteria</taxon>
        <taxon>Bacillati</taxon>
        <taxon>Bacillota</taxon>
        <taxon>Bacilli</taxon>
        <taxon>Bacillales</taxon>
        <taxon>Paenibacillaceae</taxon>
        <taxon>Paenibacillus</taxon>
    </lineage>
</organism>
<dbReference type="STRING" id="1131935.PDENDC454_26068"/>
<evidence type="ECO:0000313" key="3">
    <source>
        <dbReference type="Proteomes" id="UP000003900"/>
    </source>
</evidence>
<name>H3SNR3_9BACL</name>
<dbReference type="Proteomes" id="UP000003900">
    <property type="component" value="Unassembled WGS sequence"/>
</dbReference>
<evidence type="ECO:0000313" key="2">
    <source>
        <dbReference type="EMBL" id="EHQ59289.1"/>
    </source>
</evidence>
<evidence type="ECO:0000259" key="1">
    <source>
        <dbReference type="Pfam" id="PF12645"/>
    </source>
</evidence>
<gene>
    <name evidence="2" type="ORF">PDENDC454_26068</name>
</gene>
<dbReference type="InterPro" id="IPR024760">
    <property type="entry name" value="HTH_dom_conjug_TS-like"/>
</dbReference>
<keyword evidence="3" id="KW-1185">Reference proteome</keyword>
<sequence>METKISQTSISKLEFMELINKAREGDQNAMMEIIKLYESEMIYLSRYIKMPKEDALQAMILGLIELIKRGEIND</sequence>